<dbReference type="InterPro" id="IPR001223">
    <property type="entry name" value="Glyco_hydro18_cat"/>
</dbReference>
<name>A0AAD5SDW4_9FUNG</name>
<dbReference type="GO" id="GO:0005576">
    <property type="term" value="C:extracellular region"/>
    <property type="evidence" value="ECO:0007669"/>
    <property type="project" value="TreeGrafter"/>
</dbReference>
<dbReference type="GO" id="GO:0005975">
    <property type="term" value="P:carbohydrate metabolic process"/>
    <property type="evidence" value="ECO:0007669"/>
    <property type="project" value="InterPro"/>
</dbReference>
<evidence type="ECO:0000259" key="1">
    <source>
        <dbReference type="PROSITE" id="PS51910"/>
    </source>
</evidence>
<dbReference type="SUPFAM" id="SSF51445">
    <property type="entry name" value="(Trans)glycosidases"/>
    <property type="match status" value="1"/>
</dbReference>
<accession>A0AAD5SDW4</accession>
<dbReference type="CDD" id="cd06548">
    <property type="entry name" value="GH18_chitinase"/>
    <property type="match status" value="1"/>
</dbReference>
<protein>
    <recommendedName>
        <fullName evidence="1">GH18 domain-containing protein</fullName>
    </recommendedName>
</protein>
<reference evidence="2" key="1">
    <citation type="submission" date="2020-05" db="EMBL/GenBank/DDBJ databases">
        <title>Phylogenomic resolution of chytrid fungi.</title>
        <authorList>
            <person name="Stajich J.E."/>
            <person name="Amses K."/>
            <person name="Simmons R."/>
            <person name="Seto K."/>
            <person name="Myers J."/>
            <person name="Bonds A."/>
            <person name="Quandt C.A."/>
            <person name="Barry K."/>
            <person name="Liu P."/>
            <person name="Grigoriev I."/>
            <person name="Longcore J.E."/>
            <person name="James T.Y."/>
        </authorList>
    </citation>
    <scope>NUCLEOTIDE SEQUENCE</scope>
    <source>
        <strain evidence="2">JEL0318</strain>
    </source>
</reference>
<dbReference type="SMART" id="SM00636">
    <property type="entry name" value="Glyco_18"/>
    <property type="match status" value="1"/>
</dbReference>
<dbReference type="SUPFAM" id="SSF54556">
    <property type="entry name" value="Chitinase insertion domain"/>
    <property type="match status" value="1"/>
</dbReference>
<sequence length="413" mass="46440">MAAAVDPRTLDRKFEWPSGKKLIIYHTNWAMYDRKFAVKDIPIQYLSDINYAFFDLKPDPTTGFYVPQTGDAWADTDKRFTDANEGIPPPDTWNDDPALPQQLYGNLGQLMKLKKLGLQFNLGLSIGGWSWSKHFSDAVKGEREREAFVDAILAIFDKYPGLFNRVDLDWEYISPPGSNYGNPGNIVRPEDPQNFASFLCLLRTRLDSTHRPHYEISACVTADPVKLQVLPLQAMSTYLSTINIMTYDFSSSAWGPCHAGHHANLRSTPYAQLSVDRAVSEYISRGVPPNKIVIGVALYSRGFNATEGLGMPSRGVVEDKSWEAGVCDYKSLPRPGMVEMWDDQALAGYAYDAGKKVLTSYDTVRSVQEKCKYIWDKGLKGVIVWESSADYPVTSERSLIRTLYEGLARDPRV</sequence>
<evidence type="ECO:0000313" key="2">
    <source>
        <dbReference type="EMBL" id="KAJ3047141.1"/>
    </source>
</evidence>
<dbReference type="InterPro" id="IPR011583">
    <property type="entry name" value="Chitinase_II/V-like_cat"/>
</dbReference>
<dbReference type="EMBL" id="JADGJD010001020">
    <property type="protein sequence ID" value="KAJ3047141.1"/>
    <property type="molecule type" value="Genomic_DNA"/>
</dbReference>
<dbReference type="Gene3D" id="3.10.50.10">
    <property type="match status" value="1"/>
</dbReference>
<keyword evidence="3" id="KW-1185">Reference proteome</keyword>
<dbReference type="InterPro" id="IPR017853">
    <property type="entry name" value="GH"/>
</dbReference>
<dbReference type="GO" id="GO:0004568">
    <property type="term" value="F:chitinase activity"/>
    <property type="evidence" value="ECO:0007669"/>
    <property type="project" value="TreeGrafter"/>
</dbReference>
<dbReference type="Proteomes" id="UP001212841">
    <property type="component" value="Unassembled WGS sequence"/>
</dbReference>
<dbReference type="PROSITE" id="PS51910">
    <property type="entry name" value="GH18_2"/>
    <property type="match status" value="1"/>
</dbReference>
<organism evidence="2 3">
    <name type="scientific">Rhizophlyctis rosea</name>
    <dbReference type="NCBI Taxonomy" id="64517"/>
    <lineage>
        <taxon>Eukaryota</taxon>
        <taxon>Fungi</taxon>
        <taxon>Fungi incertae sedis</taxon>
        <taxon>Chytridiomycota</taxon>
        <taxon>Chytridiomycota incertae sedis</taxon>
        <taxon>Chytridiomycetes</taxon>
        <taxon>Rhizophlyctidales</taxon>
        <taxon>Rhizophlyctidaceae</taxon>
        <taxon>Rhizophlyctis</taxon>
    </lineage>
</organism>
<dbReference type="PANTHER" id="PTHR11177">
    <property type="entry name" value="CHITINASE"/>
    <property type="match status" value="1"/>
</dbReference>
<dbReference type="PANTHER" id="PTHR11177:SF317">
    <property type="entry name" value="CHITINASE 12-RELATED"/>
    <property type="match status" value="1"/>
</dbReference>
<gene>
    <name evidence="2" type="ORF">HK097_000202</name>
</gene>
<dbReference type="AlphaFoldDB" id="A0AAD5SDW4"/>
<dbReference type="Gene3D" id="3.20.20.80">
    <property type="entry name" value="Glycosidases"/>
    <property type="match status" value="1"/>
</dbReference>
<dbReference type="GO" id="GO:0006032">
    <property type="term" value="P:chitin catabolic process"/>
    <property type="evidence" value="ECO:0007669"/>
    <property type="project" value="TreeGrafter"/>
</dbReference>
<dbReference type="InterPro" id="IPR029070">
    <property type="entry name" value="Chitinase_insertion_sf"/>
</dbReference>
<proteinExistence type="predicted"/>
<dbReference type="InterPro" id="IPR050314">
    <property type="entry name" value="Glycosyl_Hydrlase_18"/>
</dbReference>
<dbReference type="Pfam" id="PF00704">
    <property type="entry name" value="Glyco_hydro_18"/>
    <property type="match status" value="1"/>
</dbReference>
<feature type="domain" description="GH18" evidence="1">
    <location>
        <begin position="20"/>
        <end position="410"/>
    </location>
</feature>
<dbReference type="GO" id="GO:0008061">
    <property type="term" value="F:chitin binding"/>
    <property type="evidence" value="ECO:0007669"/>
    <property type="project" value="InterPro"/>
</dbReference>
<comment type="caution">
    <text evidence="2">The sequence shown here is derived from an EMBL/GenBank/DDBJ whole genome shotgun (WGS) entry which is preliminary data.</text>
</comment>
<evidence type="ECO:0000313" key="3">
    <source>
        <dbReference type="Proteomes" id="UP001212841"/>
    </source>
</evidence>